<dbReference type="InterPro" id="IPR045335">
    <property type="entry name" value="FtsQ_C_sf"/>
</dbReference>
<evidence type="ECO:0000256" key="4">
    <source>
        <dbReference type="ARBA" id="ARBA00022618"/>
    </source>
</evidence>
<evidence type="ECO:0000256" key="1">
    <source>
        <dbReference type="ARBA" id="ARBA00004370"/>
    </source>
</evidence>
<dbReference type="Proteomes" id="UP000318483">
    <property type="component" value="Chromosome"/>
</dbReference>
<evidence type="ECO:0000256" key="6">
    <source>
        <dbReference type="ARBA" id="ARBA00022989"/>
    </source>
</evidence>
<dbReference type="PROSITE" id="PS51779">
    <property type="entry name" value="POTRA"/>
    <property type="match status" value="1"/>
</dbReference>
<comment type="subcellular location">
    <subcellularLocation>
        <location evidence="9">Cell inner membrane</location>
        <topology evidence="9">Single-pass type II membrane protein</topology>
    </subcellularLocation>
    <subcellularLocation>
        <location evidence="1">Membrane</location>
    </subcellularLocation>
    <text evidence="9">Localizes to the division septum.</text>
</comment>
<dbReference type="Gene3D" id="3.40.50.11690">
    <property type="entry name" value="Cell division protein FtsQ/DivIB"/>
    <property type="match status" value="1"/>
</dbReference>
<dbReference type="GO" id="GO:0005886">
    <property type="term" value="C:plasma membrane"/>
    <property type="evidence" value="ECO:0007669"/>
    <property type="project" value="UniProtKB-SubCell"/>
</dbReference>
<dbReference type="InterPro" id="IPR013685">
    <property type="entry name" value="POTRA_FtsQ_type"/>
</dbReference>
<dbReference type="InterPro" id="IPR034746">
    <property type="entry name" value="POTRA"/>
</dbReference>
<proteinExistence type="inferred from homology"/>
<dbReference type="HAMAP" id="MF_00911">
    <property type="entry name" value="FtsQ_subfam"/>
    <property type="match status" value="1"/>
</dbReference>
<reference evidence="11 12" key="1">
    <citation type="submission" date="2019-07" db="EMBL/GenBank/DDBJ databases">
        <title>Litoreibacter alkalisoli sp. nov., isolated from saline-alkaline soil.</title>
        <authorList>
            <person name="Wang S."/>
            <person name="Xu L."/>
            <person name="Xing Y.-T."/>
            <person name="Sun J.-Q."/>
        </authorList>
    </citation>
    <scope>NUCLEOTIDE SEQUENCE [LARGE SCALE GENOMIC DNA]</scope>
    <source>
        <strain evidence="11 12">LN3S51</strain>
    </source>
</reference>
<evidence type="ECO:0000313" key="12">
    <source>
        <dbReference type="Proteomes" id="UP000318483"/>
    </source>
</evidence>
<sequence length="297" mass="33711">MRTLTASRGETLRRDPAPSRLQYRVTRLWLSPSFRRFVTFILPVFLLVFLGGVYVAQPAQQKMFREWVGQVRASIEARPEFQIRQMSITGASPVLADEIRRRVPVEFPVSWLRLDKDQINQTISSLDAVESVRVNVELGGALRLNVTERTPAILWRDRSGLMILDGTGHRIAYIDRREGRPDLPLITGDGASAAVPQALELWESLGHIKNRVRGLTRQGERRWDVVLDRNQIIQLPESEPVRALQRVLAMDAAADVLTRDVVAVDMRVAERPTIRLGPDAMEYQRTTRAFEKGLASQ</sequence>
<organism evidence="11 12">
    <name type="scientific">Qingshengfaniella alkalisoli</name>
    <dbReference type="NCBI Taxonomy" id="2599296"/>
    <lineage>
        <taxon>Bacteria</taxon>
        <taxon>Pseudomonadati</taxon>
        <taxon>Pseudomonadota</taxon>
        <taxon>Alphaproteobacteria</taxon>
        <taxon>Rhodobacterales</taxon>
        <taxon>Paracoccaceae</taxon>
        <taxon>Qingshengfaniella</taxon>
    </lineage>
</organism>
<keyword evidence="6 9" id="KW-1133">Transmembrane helix</keyword>
<evidence type="ECO:0000256" key="9">
    <source>
        <dbReference type="HAMAP-Rule" id="MF_00911"/>
    </source>
</evidence>
<keyword evidence="2 9" id="KW-1003">Cell membrane</keyword>
<keyword evidence="12" id="KW-1185">Reference proteome</keyword>
<evidence type="ECO:0000313" key="11">
    <source>
        <dbReference type="EMBL" id="QDY69448.1"/>
    </source>
</evidence>
<evidence type="ECO:0000259" key="10">
    <source>
        <dbReference type="PROSITE" id="PS51779"/>
    </source>
</evidence>
<dbReference type="InterPro" id="IPR005548">
    <property type="entry name" value="Cell_div_FtsQ/DivIB_C"/>
</dbReference>
<dbReference type="OrthoDB" id="9783091at2"/>
<dbReference type="PANTHER" id="PTHR35851:SF1">
    <property type="entry name" value="CELL DIVISION PROTEIN FTSQ"/>
    <property type="match status" value="1"/>
</dbReference>
<evidence type="ECO:0000256" key="2">
    <source>
        <dbReference type="ARBA" id="ARBA00022475"/>
    </source>
</evidence>
<protein>
    <recommendedName>
        <fullName evidence="9">Cell division protein FtsQ</fullName>
    </recommendedName>
</protein>
<dbReference type="EMBL" id="CP042261">
    <property type="protein sequence ID" value="QDY69448.1"/>
    <property type="molecule type" value="Genomic_DNA"/>
</dbReference>
<dbReference type="PANTHER" id="PTHR35851">
    <property type="entry name" value="CELL DIVISION PROTEIN FTSQ"/>
    <property type="match status" value="1"/>
</dbReference>
<evidence type="ECO:0000256" key="3">
    <source>
        <dbReference type="ARBA" id="ARBA00022519"/>
    </source>
</evidence>
<dbReference type="GO" id="GO:0090529">
    <property type="term" value="P:cell septum assembly"/>
    <property type="evidence" value="ECO:0007669"/>
    <property type="project" value="InterPro"/>
</dbReference>
<dbReference type="InterPro" id="IPR026579">
    <property type="entry name" value="FtsQ"/>
</dbReference>
<accession>A0A5B8IXT4</accession>
<dbReference type="RefSeq" id="WP_146364827.1">
    <property type="nucleotide sequence ID" value="NZ_CP042261.1"/>
</dbReference>
<dbReference type="GO" id="GO:0032153">
    <property type="term" value="C:cell division site"/>
    <property type="evidence" value="ECO:0007669"/>
    <property type="project" value="UniProtKB-UniRule"/>
</dbReference>
<evidence type="ECO:0000256" key="5">
    <source>
        <dbReference type="ARBA" id="ARBA00022692"/>
    </source>
</evidence>
<evidence type="ECO:0000256" key="7">
    <source>
        <dbReference type="ARBA" id="ARBA00023136"/>
    </source>
</evidence>
<keyword evidence="7 9" id="KW-0472">Membrane</keyword>
<dbReference type="KEGG" id="lit:FPZ52_07285"/>
<keyword evidence="4 9" id="KW-0132">Cell division</keyword>
<comment type="similarity">
    <text evidence="9">Belongs to the FtsQ/DivIB family. FtsQ subfamily.</text>
</comment>
<dbReference type="GO" id="GO:0043093">
    <property type="term" value="P:FtsZ-dependent cytokinesis"/>
    <property type="evidence" value="ECO:0007669"/>
    <property type="project" value="UniProtKB-UniRule"/>
</dbReference>
<keyword evidence="8 9" id="KW-0131">Cell cycle</keyword>
<comment type="function">
    <text evidence="9">Essential cell division protein.</text>
</comment>
<dbReference type="Pfam" id="PF08478">
    <property type="entry name" value="POTRA_1"/>
    <property type="match status" value="1"/>
</dbReference>
<feature type="domain" description="POTRA" evidence="10">
    <location>
        <begin position="81"/>
        <end position="149"/>
    </location>
</feature>
<name>A0A5B8IXT4_9RHOB</name>
<evidence type="ECO:0000256" key="8">
    <source>
        <dbReference type="ARBA" id="ARBA00023306"/>
    </source>
</evidence>
<feature type="transmembrane region" description="Helical" evidence="9">
    <location>
        <begin position="37"/>
        <end position="56"/>
    </location>
</feature>
<gene>
    <name evidence="9" type="primary">ftsQ</name>
    <name evidence="11" type="ORF">FPZ52_07285</name>
</gene>
<keyword evidence="5 9" id="KW-0812">Transmembrane</keyword>
<dbReference type="Pfam" id="PF03799">
    <property type="entry name" value="FtsQ_DivIB_C"/>
    <property type="match status" value="1"/>
</dbReference>
<dbReference type="AlphaFoldDB" id="A0A5B8IXT4"/>
<keyword evidence="3 9" id="KW-0997">Cell inner membrane</keyword>